<sequence length="94" mass="10467">MPTISPFYWGGKSPSRSAASRSPQVGIFAMFRPFYPETTTAGFWSILGLFKTFGAGGRLGDSNYFMLSLEFARYEVLIPTRHGRGLMYVPTDLS</sequence>
<evidence type="ECO:0000313" key="1">
    <source>
        <dbReference type="EMBL" id="SVB73118.1"/>
    </source>
</evidence>
<protein>
    <submittedName>
        <fullName evidence="1">Uncharacterized protein</fullName>
    </submittedName>
</protein>
<reference evidence="1" key="1">
    <citation type="submission" date="2018-05" db="EMBL/GenBank/DDBJ databases">
        <authorList>
            <person name="Lanie J.A."/>
            <person name="Ng W.-L."/>
            <person name="Kazmierczak K.M."/>
            <person name="Andrzejewski T.M."/>
            <person name="Davidsen T.M."/>
            <person name="Wayne K.J."/>
            <person name="Tettelin H."/>
            <person name="Glass J.I."/>
            <person name="Rusch D."/>
            <person name="Podicherti R."/>
            <person name="Tsui H.-C.T."/>
            <person name="Winkler M.E."/>
        </authorList>
    </citation>
    <scope>NUCLEOTIDE SEQUENCE</scope>
</reference>
<gene>
    <name evidence="1" type="ORF">METZ01_LOCUS225972</name>
</gene>
<dbReference type="AlphaFoldDB" id="A0A382GD26"/>
<name>A0A382GD26_9ZZZZ</name>
<organism evidence="1">
    <name type="scientific">marine metagenome</name>
    <dbReference type="NCBI Taxonomy" id="408172"/>
    <lineage>
        <taxon>unclassified sequences</taxon>
        <taxon>metagenomes</taxon>
        <taxon>ecological metagenomes</taxon>
    </lineage>
</organism>
<proteinExistence type="predicted"/>
<accession>A0A382GD26</accession>
<dbReference type="EMBL" id="UINC01054882">
    <property type="protein sequence ID" value="SVB73118.1"/>
    <property type="molecule type" value="Genomic_DNA"/>
</dbReference>